<sequence length="116" mass="13119">TPCCICILSINEGSGGGVGTFWIENCSSRTPRSIPDITQLTRNKKALYPANGEVLRLKKARIFTEDDQSLPGERMELNDWPSSRKPRRRGEMHSGSIKGKKSQQFLRLMSKEYGFK</sequence>
<name>A0A9X9Q2Y9_GULGU</name>
<dbReference type="AlphaFoldDB" id="A0A9X9Q2Y9"/>
<gene>
    <name evidence="2" type="ORF">BN2614_LOCUS2</name>
</gene>
<feature type="non-terminal residue" evidence="2">
    <location>
        <position position="1"/>
    </location>
</feature>
<dbReference type="Proteomes" id="UP000269945">
    <property type="component" value="Unassembled WGS sequence"/>
</dbReference>
<feature type="region of interest" description="Disordered" evidence="1">
    <location>
        <begin position="72"/>
        <end position="104"/>
    </location>
</feature>
<comment type="caution">
    <text evidence="2">The sequence shown here is derived from an EMBL/GenBank/DDBJ whole genome shotgun (WGS) entry which is preliminary data.</text>
</comment>
<protein>
    <submittedName>
        <fullName evidence="2">Uncharacterized protein</fullName>
    </submittedName>
</protein>
<evidence type="ECO:0000256" key="1">
    <source>
        <dbReference type="SAM" id="MobiDB-lite"/>
    </source>
</evidence>
<accession>A0A9X9Q2Y9</accession>
<organism evidence="2 3">
    <name type="scientific">Gulo gulo</name>
    <name type="common">Wolverine</name>
    <name type="synonym">Gluton</name>
    <dbReference type="NCBI Taxonomy" id="48420"/>
    <lineage>
        <taxon>Eukaryota</taxon>
        <taxon>Metazoa</taxon>
        <taxon>Chordata</taxon>
        <taxon>Craniata</taxon>
        <taxon>Vertebrata</taxon>
        <taxon>Euteleostomi</taxon>
        <taxon>Mammalia</taxon>
        <taxon>Eutheria</taxon>
        <taxon>Laurasiatheria</taxon>
        <taxon>Carnivora</taxon>
        <taxon>Caniformia</taxon>
        <taxon>Musteloidea</taxon>
        <taxon>Mustelidae</taxon>
        <taxon>Guloninae</taxon>
        <taxon>Gulo</taxon>
    </lineage>
</organism>
<dbReference type="EMBL" id="CYRY02026492">
    <property type="protein sequence ID" value="VCW98811.1"/>
    <property type="molecule type" value="Genomic_DNA"/>
</dbReference>
<evidence type="ECO:0000313" key="2">
    <source>
        <dbReference type="EMBL" id="VCW98811.1"/>
    </source>
</evidence>
<reference evidence="2 3" key="1">
    <citation type="submission" date="2018-10" db="EMBL/GenBank/DDBJ databases">
        <authorList>
            <person name="Ekblom R."/>
            <person name="Jareborg N."/>
        </authorList>
    </citation>
    <scope>NUCLEOTIDE SEQUENCE [LARGE SCALE GENOMIC DNA]</scope>
    <source>
        <tissue evidence="2">Muscle</tissue>
    </source>
</reference>
<evidence type="ECO:0000313" key="3">
    <source>
        <dbReference type="Proteomes" id="UP000269945"/>
    </source>
</evidence>
<keyword evidence="3" id="KW-1185">Reference proteome</keyword>
<proteinExistence type="predicted"/>